<keyword evidence="1" id="KW-0812">Transmembrane</keyword>
<sequence>MVRETIERMPTDSLSIKGISFMILFWIGHCVPIWYWEFGAPWIIWGVLKDLEELSVVCGFLNGNGRMQGMKFLVQDEIKIVGMI</sequence>
<evidence type="ECO:0000313" key="3">
    <source>
        <dbReference type="Proteomes" id="UP000001312"/>
    </source>
</evidence>
<proteinExistence type="predicted"/>
<keyword evidence="1" id="KW-1133">Transmembrane helix</keyword>
<dbReference type="RefSeq" id="XP_001593149.1">
    <property type="nucleotide sequence ID" value="XM_001593099.1"/>
</dbReference>
<dbReference type="GeneID" id="5489130"/>
<organism evidence="2 3">
    <name type="scientific">Sclerotinia sclerotiorum (strain ATCC 18683 / 1980 / Ss-1)</name>
    <name type="common">White mold</name>
    <name type="synonym">Whetzelinia sclerotiorum</name>
    <dbReference type="NCBI Taxonomy" id="665079"/>
    <lineage>
        <taxon>Eukaryota</taxon>
        <taxon>Fungi</taxon>
        <taxon>Dikarya</taxon>
        <taxon>Ascomycota</taxon>
        <taxon>Pezizomycotina</taxon>
        <taxon>Leotiomycetes</taxon>
        <taxon>Helotiales</taxon>
        <taxon>Sclerotiniaceae</taxon>
        <taxon>Sclerotinia</taxon>
    </lineage>
</organism>
<dbReference type="AlphaFoldDB" id="A7EL74"/>
<dbReference type="HOGENOM" id="CLU_2528834_0_0_1"/>
<evidence type="ECO:0000256" key="1">
    <source>
        <dbReference type="SAM" id="Phobius"/>
    </source>
</evidence>
<keyword evidence="1" id="KW-0472">Membrane</keyword>
<keyword evidence="3" id="KW-1185">Reference proteome</keyword>
<accession>A7EL74</accession>
<name>A7EL74_SCLS1</name>
<protein>
    <submittedName>
        <fullName evidence="2">Uncharacterized protein</fullName>
    </submittedName>
</protein>
<reference evidence="3" key="1">
    <citation type="journal article" date="2011" name="PLoS Genet.">
        <title>Genomic analysis of the necrotrophic fungal pathogens Sclerotinia sclerotiorum and Botrytis cinerea.</title>
        <authorList>
            <person name="Amselem J."/>
            <person name="Cuomo C.A."/>
            <person name="van Kan J.A."/>
            <person name="Viaud M."/>
            <person name="Benito E.P."/>
            <person name="Couloux A."/>
            <person name="Coutinho P.M."/>
            <person name="de Vries R.P."/>
            <person name="Dyer P.S."/>
            <person name="Fillinger S."/>
            <person name="Fournier E."/>
            <person name="Gout L."/>
            <person name="Hahn M."/>
            <person name="Kohn L."/>
            <person name="Lapalu N."/>
            <person name="Plummer K.M."/>
            <person name="Pradier J.M."/>
            <person name="Quevillon E."/>
            <person name="Sharon A."/>
            <person name="Simon A."/>
            <person name="ten Have A."/>
            <person name="Tudzynski B."/>
            <person name="Tudzynski P."/>
            <person name="Wincker P."/>
            <person name="Andrew M."/>
            <person name="Anthouard V."/>
            <person name="Beever R.E."/>
            <person name="Beffa R."/>
            <person name="Benoit I."/>
            <person name="Bouzid O."/>
            <person name="Brault B."/>
            <person name="Chen Z."/>
            <person name="Choquer M."/>
            <person name="Collemare J."/>
            <person name="Cotton P."/>
            <person name="Danchin E.G."/>
            <person name="Da Silva C."/>
            <person name="Gautier A."/>
            <person name="Giraud C."/>
            <person name="Giraud T."/>
            <person name="Gonzalez C."/>
            <person name="Grossetete S."/>
            <person name="Guldener U."/>
            <person name="Henrissat B."/>
            <person name="Howlett B.J."/>
            <person name="Kodira C."/>
            <person name="Kretschmer M."/>
            <person name="Lappartient A."/>
            <person name="Leroch M."/>
            <person name="Levis C."/>
            <person name="Mauceli E."/>
            <person name="Neuveglise C."/>
            <person name="Oeser B."/>
            <person name="Pearson M."/>
            <person name="Poulain J."/>
            <person name="Poussereau N."/>
            <person name="Quesneville H."/>
            <person name="Rascle C."/>
            <person name="Schumacher J."/>
            <person name="Segurens B."/>
            <person name="Sexton A."/>
            <person name="Silva E."/>
            <person name="Sirven C."/>
            <person name="Soanes D.M."/>
            <person name="Talbot N.J."/>
            <person name="Templeton M."/>
            <person name="Yandava C."/>
            <person name="Yarden O."/>
            <person name="Zeng Q."/>
            <person name="Rollins J.A."/>
            <person name="Lebrun M.H."/>
            <person name="Dickman M."/>
        </authorList>
    </citation>
    <scope>NUCLEOTIDE SEQUENCE [LARGE SCALE GENOMIC DNA]</scope>
    <source>
        <strain evidence="3">ATCC 18683 / 1980 / Ss-1</strain>
    </source>
</reference>
<feature type="transmembrane region" description="Helical" evidence="1">
    <location>
        <begin position="18"/>
        <end position="36"/>
    </location>
</feature>
<evidence type="ECO:0000313" key="2">
    <source>
        <dbReference type="EMBL" id="EDO03590.1"/>
    </source>
</evidence>
<dbReference type="KEGG" id="ssl:SS1G_06071"/>
<dbReference type="Proteomes" id="UP000001312">
    <property type="component" value="Unassembled WGS sequence"/>
</dbReference>
<gene>
    <name evidence="2" type="ORF">SS1G_06071</name>
</gene>
<dbReference type="EMBL" id="CH476627">
    <property type="protein sequence ID" value="EDO03590.1"/>
    <property type="molecule type" value="Genomic_DNA"/>
</dbReference>
<dbReference type="InParanoid" id="A7EL74"/>